<evidence type="ECO:0000313" key="7">
    <source>
        <dbReference type="Proteomes" id="UP000239494"/>
    </source>
</evidence>
<sequence length="285" mass="30550">MVPMDIGVFGLNAKAAAGPGETASLARKAVELGYTSWWVGEHVVLPTPRTPSTPMDPLDPILDPLVHLAFVAAVTDRLELGTGIVILPQRNPVVLAKQAASLDVLSGGRLHLGVGAGYLEPEMTAIGVPMADRGRRTDEYIDAMTALWTQERPGFHGKYVSFDHVDAHPRPVGGPRVLVGGHSPAAFRRAVARGHGWIGNGTSPADLRGHLAGLAKAAEEVERPARLGKLEITFMPVDPVEIPDGHADEYRDLGVDRLLVYPLPLEDPADIAALLERQGERLRGR</sequence>
<dbReference type="GO" id="GO:0046306">
    <property type="term" value="P:alkanesulfonate catabolic process"/>
    <property type="evidence" value="ECO:0007669"/>
    <property type="project" value="TreeGrafter"/>
</dbReference>
<dbReference type="PANTHER" id="PTHR42847:SF4">
    <property type="entry name" value="ALKANESULFONATE MONOOXYGENASE-RELATED"/>
    <property type="match status" value="1"/>
</dbReference>
<keyword evidence="1" id="KW-0285">Flavoprotein</keyword>
<dbReference type="Gene3D" id="3.20.20.30">
    <property type="entry name" value="Luciferase-like domain"/>
    <property type="match status" value="1"/>
</dbReference>
<keyword evidence="7" id="KW-1185">Reference proteome</keyword>
<keyword evidence="2" id="KW-0288">FMN</keyword>
<dbReference type="SUPFAM" id="SSF51679">
    <property type="entry name" value="Bacterial luciferase-like"/>
    <property type="match status" value="1"/>
</dbReference>
<keyword evidence="3" id="KW-0560">Oxidoreductase</keyword>
<dbReference type="InterPro" id="IPR019921">
    <property type="entry name" value="Lucif-like_OxRdtase_Rv2161c"/>
</dbReference>
<dbReference type="GO" id="GO:0008726">
    <property type="term" value="F:alkanesulfonate monooxygenase activity"/>
    <property type="evidence" value="ECO:0007669"/>
    <property type="project" value="TreeGrafter"/>
</dbReference>
<dbReference type="PANTHER" id="PTHR42847">
    <property type="entry name" value="ALKANESULFONATE MONOOXYGENASE"/>
    <property type="match status" value="1"/>
</dbReference>
<dbReference type="InterPro" id="IPR011251">
    <property type="entry name" value="Luciferase-like_dom"/>
</dbReference>
<dbReference type="AlphaFoldDB" id="A0A2T0S8D1"/>
<dbReference type="EMBL" id="PVTF01000025">
    <property type="protein sequence ID" value="PRY29690.1"/>
    <property type="molecule type" value="Genomic_DNA"/>
</dbReference>
<feature type="domain" description="Luciferase-like" evidence="5">
    <location>
        <begin position="11"/>
        <end position="226"/>
    </location>
</feature>
<keyword evidence="4" id="KW-0503">Monooxygenase</keyword>
<reference evidence="6 7" key="1">
    <citation type="submission" date="2018-03" db="EMBL/GenBank/DDBJ databases">
        <title>Genomic Encyclopedia of Archaeal and Bacterial Type Strains, Phase II (KMG-II): from individual species to whole genera.</title>
        <authorList>
            <person name="Goeker M."/>
        </authorList>
    </citation>
    <scope>NUCLEOTIDE SEQUENCE [LARGE SCALE GENOMIC DNA]</scope>
    <source>
        <strain evidence="6 7">DSM 44720</strain>
    </source>
</reference>
<evidence type="ECO:0000256" key="3">
    <source>
        <dbReference type="ARBA" id="ARBA00023002"/>
    </source>
</evidence>
<evidence type="ECO:0000256" key="2">
    <source>
        <dbReference type="ARBA" id="ARBA00022643"/>
    </source>
</evidence>
<dbReference type="Proteomes" id="UP000239494">
    <property type="component" value="Unassembled WGS sequence"/>
</dbReference>
<dbReference type="InterPro" id="IPR036661">
    <property type="entry name" value="Luciferase-like_sf"/>
</dbReference>
<evidence type="ECO:0000313" key="6">
    <source>
        <dbReference type="EMBL" id="PRY29690.1"/>
    </source>
</evidence>
<dbReference type="NCBIfam" id="TIGR03619">
    <property type="entry name" value="F420_Rv2161c"/>
    <property type="match status" value="1"/>
</dbReference>
<comment type="caution">
    <text evidence="6">The sequence shown here is derived from an EMBL/GenBank/DDBJ whole genome shotgun (WGS) entry which is preliminary data.</text>
</comment>
<evidence type="ECO:0000256" key="1">
    <source>
        <dbReference type="ARBA" id="ARBA00022630"/>
    </source>
</evidence>
<evidence type="ECO:0000256" key="4">
    <source>
        <dbReference type="ARBA" id="ARBA00023033"/>
    </source>
</evidence>
<organism evidence="6 7">
    <name type="scientific">Umezawaea tangerina</name>
    <dbReference type="NCBI Taxonomy" id="84725"/>
    <lineage>
        <taxon>Bacteria</taxon>
        <taxon>Bacillati</taxon>
        <taxon>Actinomycetota</taxon>
        <taxon>Actinomycetes</taxon>
        <taxon>Pseudonocardiales</taxon>
        <taxon>Pseudonocardiaceae</taxon>
        <taxon>Umezawaea</taxon>
    </lineage>
</organism>
<gene>
    <name evidence="6" type="ORF">CLV43_12539</name>
</gene>
<evidence type="ECO:0000259" key="5">
    <source>
        <dbReference type="Pfam" id="PF00296"/>
    </source>
</evidence>
<protein>
    <submittedName>
        <fullName evidence="6">Putative F420-dependent oxidoreductase</fullName>
    </submittedName>
</protein>
<accession>A0A2T0S8D1</accession>
<name>A0A2T0S8D1_9PSEU</name>
<dbReference type="Pfam" id="PF00296">
    <property type="entry name" value="Bac_luciferase"/>
    <property type="match status" value="1"/>
</dbReference>
<proteinExistence type="predicted"/>
<dbReference type="InterPro" id="IPR050172">
    <property type="entry name" value="SsuD_RutA_monooxygenase"/>
</dbReference>